<dbReference type="EMBL" id="JAQBIE010000012">
    <property type="protein sequence ID" value="MDB6178039.1"/>
    <property type="molecule type" value="Genomic_DNA"/>
</dbReference>
<dbReference type="Pfam" id="PF10983">
    <property type="entry name" value="DUF2793"/>
    <property type="match status" value="1"/>
</dbReference>
<dbReference type="Proteomes" id="UP001165641">
    <property type="component" value="Unassembled WGS sequence"/>
</dbReference>
<evidence type="ECO:0000313" key="1">
    <source>
        <dbReference type="EMBL" id="MDB6178039.1"/>
    </source>
</evidence>
<protein>
    <submittedName>
        <fullName evidence="1">DUF2793 domain-containing protein</fullName>
    </submittedName>
</protein>
<name>A0ABT4ZFL9_9RHOB</name>
<organism evidence="1 2">
    <name type="scientific">Paracoccus onchidii</name>
    <dbReference type="NCBI Taxonomy" id="3017813"/>
    <lineage>
        <taxon>Bacteria</taxon>
        <taxon>Pseudomonadati</taxon>
        <taxon>Pseudomonadota</taxon>
        <taxon>Alphaproteobacteria</taxon>
        <taxon>Rhodobacterales</taxon>
        <taxon>Paracoccaceae</taxon>
        <taxon>Paracoccus</taxon>
    </lineage>
</organism>
<proteinExistence type="predicted"/>
<evidence type="ECO:0000313" key="2">
    <source>
        <dbReference type="Proteomes" id="UP001165641"/>
    </source>
</evidence>
<sequence length="237" mass="24796">MPTNETTRFAMPLLQAAQAQKHVTVNEALMRLDGVVNLVLQSTTSKRPPDVVFDGQCWAVPAGALSGWTGQDGLIAVGSNGGWQFVPPSIGMRAFVVDQGVQAIHDGLNWVVGAVTAGVLGSGLDCAMAEADFTITSGMTIDTPVTIPAGVMVIGAVARVKEAITGSLSSWRLGTDGANDRFGQGLGTARNSWARGILGAPMTYYQPATLQMRAEGGDFTGGRVSLAVHWLSLRLPM</sequence>
<accession>A0ABT4ZFL9</accession>
<keyword evidence="2" id="KW-1185">Reference proteome</keyword>
<reference evidence="1" key="1">
    <citation type="submission" date="2022-12" db="EMBL/GenBank/DDBJ databases">
        <title>Paracoccus onchidii sp. nov., isolated from a marine invertebrate from the South China Sea.</title>
        <authorList>
            <person name="Xu S."/>
            <person name="Liu Z."/>
            <person name="Xu Y."/>
        </authorList>
    </citation>
    <scope>NUCLEOTIDE SEQUENCE</scope>
    <source>
        <strain evidence="1">Z330</strain>
    </source>
</reference>
<gene>
    <name evidence="1" type="ORF">PAF17_11045</name>
</gene>
<dbReference type="RefSeq" id="WP_271889159.1">
    <property type="nucleotide sequence ID" value="NZ_JAQBIE010000012.1"/>
</dbReference>
<comment type="caution">
    <text evidence="1">The sequence shown here is derived from an EMBL/GenBank/DDBJ whole genome shotgun (WGS) entry which is preliminary data.</text>
</comment>
<dbReference type="InterPro" id="IPR021251">
    <property type="entry name" value="DUF2793"/>
</dbReference>